<sequence>MKAESGKVETLQRLIAAEFNAIAPQTTLFAHRSEADLDLLLLQASWFGEGIETPDERPLVFETLLREAAENGLIAVPSDEQFALEVFRSI</sequence>
<reference evidence="1 2" key="1">
    <citation type="submission" date="2019-11" db="EMBL/GenBank/DDBJ databases">
        <authorList>
            <person name="Dong K."/>
        </authorList>
    </citation>
    <scope>NUCLEOTIDE SEQUENCE [LARGE SCALE GENOMIC DNA]</scope>
    <source>
        <strain evidence="1 2">NBRC 112902</strain>
    </source>
</reference>
<gene>
    <name evidence="1" type="ORF">GL300_25600</name>
</gene>
<dbReference type="RefSeq" id="WP_155042498.1">
    <property type="nucleotide sequence ID" value="NZ_WMIG01000043.1"/>
</dbReference>
<evidence type="ECO:0000313" key="1">
    <source>
        <dbReference type="EMBL" id="MTH62554.1"/>
    </source>
</evidence>
<name>A0A844HVR0_9RHOB</name>
<dbReference type="Proteomes" id="UP000449846">
    <property type="component" value="Unassembled WGS sequence"/>
</dbReference>
<protein>
    <submittedName>
        <fullName evidence="1">Uncharacterized protein</fullName>
    </submittedName>
</protein>
<organism evidence="1 2">
    <name type="scientific">Paracoccus litorisediminis</name>
    <dbReference type="NCBI Taxonomy" id="2006130"/>
    <lineage>
        <taxon>Bacteria</taxon>
        <taxon>Pseudomonadati</taxon>
        <taxon>Pseudomonadota</taxon>
        <taxon>Alphaproteobacteria</taxon>
        <taxon>Rhodobacterales</taxon>
        <taxon>Paracoccaceae</taxon>
        <taxon>Paracoccus</taxon>
    </lineage>
</organism>
<accession>A0A844HVR0</accession>
<proteinExistence type="predicted"/>
<dbReference type="AlphaFoldDB" id="A0A844HVR0"/>
<comment type="caution">
    <text evidence="1">The sequence shown here is derived from an EMBL/GenBank/DDBJ whole genome shotgun (WGS) entry which is preliminary data.</text>
</comment>
<dbReference type="EMBL" id="WMIG01000043">
    <property type="protein sequence ID" value="MTH62554.1"/>
    <property type="molecule type" value="Genomic_DNA"/>
</dbReference>
<evidence type="ECO:0000313" key="2">
    <source>
        <dbReference type="Proteomes" id="UP000449846"/>
    </source>
</evidence>
<keyword evidence="2" id="KW-1185">Reference proteome</keyword>